<dbReference type="RefSeq" id="WP_194108010.1">
    <property type="nucleotide sequence ID" value="NZ_JADFFM010000002.1"/>
</dbReference>
<dbReference type="PROSITE" id="PS01173">
    <property type="entry name" value="LIPASE_GDXG_HIS"/>
    <property type="match status" value="1"/>
</dbReference>
<reference evidence="5 6" key="1">
    <citation type="submission" date="2020-10" db="EMBL/GenBank/DDBJ databases">
        <title>Mucilaginibacter mali sp. nov., isolated from rhizosphere soil of apple orchard.</title>
        <authorList>
            <person name="Lee J.-S."/>
            <person name="Kim H.S."/>
            <person name="Kim J.-S."/>
        </authorList>
    </citation>
    <scope>NUCLEOTIDE SEQUENCE [LARGE SCALE GENOMIC DNA]</scope>
    <source>
        <strain evidence="5 6">KCTC 23157</strain>
    </source>
</reference>
<evidence type="ECO:0000259" key="4">
    <source>
        <dbReference type="Pfam" id="PF20434"/>
    </source>
</evidence>
<gene>
    <name evidence="5" type="ORF">IRJ18_19770</name>
</gene>
<organism evidence="5 6">
    <name type="scientific">Mucilaginibacter boryungensis</name>
    <dbReference type="NCBI Taxonomy" id="768480"/>
    <lineage>
        <taxon>Bacteria</taxon>
        <taxon>Pseudomonadati</taxon>
        <taxon>Bacteroidota</taxon>
        <taxon>Sphingobacteriia</taxon>
        <taxon>Sphingobacteriales</taxon>
        <taxon>Sphingobacteriaceae</taxon>
        <taxon>Mucilaginibacter</taxon>
    </lineage>
</organism>
<dbReference type="InterPro" id="IPR002168">
    <property type="entry name" value="Lipase_GDXG_HIS_AS"/>
</dbReference>
<comment type="similarity">
    <text evidence="1">Belongs to the 'GDXG' lipolytic enzyme family.</text>
</comment>
<evidence type="ECO:0000313" key="6">
    <source>
        <dbReference type="Proteomes" id="UP000632774"/>
    </source>
</evidence>
<dbReference type="GO" id="GO:0016787">
    <property type="term" value="F:hydrolase activity"/>
    <property type="evidence" value="ECO:0007669"/>
    <property type="project" value="UniProtKB-KW"/>
</dbReference>
<dbReference type="SUPFAM" id="SSF53474">
    <property type="entry name" value="alpha/beta-Hydrolases"/>
    <property type="match status" value="1"/>
</dbReference>
<proteinExistence type="inferred from homology"/>
<dbReference type="PANTHER" id="PTHR48081">
    <property type="entry name" value="AB HYDROLASE SUPERFAMILY PROTEIN C4A8.06C"/>
    <property type="match status" value="1"/>
</dbReference>
<keyword evidence="3" id="KW-0732">Signal</keyword>
<feature type="domain" description="BD-FAE-like" evidence="4">
    <location>
        <begin position="59"/>
        <end position="210"/>
    </location>
</feature>
<comment type="caution">
    <text evidence="5">The sequence shown here is derived from an EMBL/GenBank/DDBJ whole genome shotgun (WGS) entry which is preliminary data.</text>
</comment>
<sequence>MIKRQILIFSALLVMQNVIAQSQPGKRYKDIVFNDILLEKDLSYNSQASKDQKKSYLFDLYQPKGDDASSRPLIIWMHGGGFKFGSKTAKGVKLWSQTFARRGYVCASINYRLSKANPLFHFDDLLKGSFYATQDAKLAVAYFRTNAAKYHIDPDKIILGGNSAGGFIALNAAYSKNEDFGRLANIADDEIKSSGVPHRPIYAVINYWGSIYDLGWLSNAKTPIISVHGSEDGLVPITHKNSSLYGSLDIHNKADALHIPNTLKVYKGYSHELQKHFNPFFEGSKAQSRWLEAAQFTADYLYGIMK</sequence>
<evidence type="ECO:0000313" key="5">
    <source>
        <dbReference type="EMBL" id="MBE9668618.1"/>
    </source>
</evidence>
<keyword evidence="2 5" id="KW-0378">Hydrolase</keyword>
<dbReference type="Pfam" id="PF20434">
    <property type="entry name" value="BD-FAE"/>
    <property type="match status" value="1"/>
</dbReference>
<feature type="signal peptide" evidence="3">
    <location>
        <begin position="1"/>
        <end position="20"/>
    </location>
</feature>
<protein>
    <submittedName>
        <fullName evidence="5">Alpha/beta hydrolase</fullName>
    </submittedName>
</protein>
<dbReference type="Proteomes" id="UP000632774">
    <property type="component" value="Unassembled WGS sequence"/>
</dbReference>
<dbReference type="InterPro" id="IPR029058">
    <property type="entry name" value="AB_hydrolase_fold"/>
</dbReference>
<accession>A0ABR9XML0</accession>
<dbReference type="Gene3D" id="3.40.50.1820">
    <property type="entry name" value="alpha/beta hydrolase"/>
    <property type="match status" value="1"/>
</dbReference>
<evidence type="ECO:0000256" key="3">
    <source>
        <dbReference type="SAM" id="SignalP"/>
    </source>
</evidence>
<evidence type="ECO:0000256" key="2">
    <source>
        <dbReference type="ARBA" id="ARBA00022801"/>
    </source>
</evidence>
<name>A0ABR9XML0_9SPHI</name>
<dbReference type="InterPro" id="IPR050300">
    <property type="entry name" value="GDXG_lipolytic_enzyme"/>
</dbReference>
<dbReference type="EMBL" id="JADFFM010000002">
    <property type="protein sequence ID" value="MBE9668618.1"/>
    <property type="molecule type" value="Genomic_DNA"/>
</dbReference>
<evidence type="ECO:0000256" key="1">
    <source>
        <dbReference type="ARBA" id="ARBA00010515"/>
    </source>
</evidence>
<keyword evidence="6" id="KW-1185">Reference proteome</keyword>
<dbReference type="InterPro" id="IPR049492">
    <property type="entry name" value="BD-FAE-like_dom"/>
</dbReference>
<feature type="chain" id="PRO_5047210377" evidence="3">
    <location>
        <begin position="21"/>
        <end position="306"/>
    </location>
</feature>